<protein>
    <submittedName>
        <fullName evidence="1">Uncharacterized protein</fullName>
    </submittedName>
</protein>
<comment type="caution">
    <text evidence="1">The sequence shown here is derived from an EMBL/GenBank/DDBJ whole genome shotgun (WGS) entry which is preliminary data.</text>
</comment>
<name>A0AAW7WNW8_9BACE</name>
<reference evidence="1" key="1">
    <citation type="submission" date="2023-07" db="EMBL/GenBank/DDBJ databases">
        <title>Whole Genome Sequencing of Colonoscopy isolates.</title>
        <authorList>
            <person name="Surve S.V."/>
            <person name="Valls R.A."/>
            <person name="Barrak K.E."/>
            <person name="Gardner T.B."/>
            <person name="O'Toole G.A."/>
        </authorList>
    </citation>
    <scope>NUCLEOTIDE SEQUENCE</scope>
    <source>
        <strain evidence="1">GP0119</strain>
    </source>
</reference>
<dbReference type="Proteomes" id="UP001170023">
    <property type="component" value="Unassembled WGS sequence"/>
</dbReference>
<accession>A0AAW7WNW8</accession>
<organism evidence="1 2">
    <name type="scientific">Bacteroides caccae</name>
    <dbReference type="NCBI Taxonomy" id="47678"/>
    <lineage>
        <taxon>Bacteria</taxon>
        <taxon>Pseudomonadati</taxon>
        <taxon>Bacteroidota</taxon>
        <taxon>Bacteroidia</taxon>
        <taxon>Bacteroidales</taxon>
        <taxon>Bacteroidaceae</taxon>
        <taxon>Bacteroides</taxon>
    </lineage>
</organism>
<evidence type="ECO:0000313" key="2">
    <source>
        <dbReference type="Proteomes" id="UP001170023"/>
    </source>
</evidence>
<dbReference type="AlphaFoldDB" id="A0AAW7WNW8"/>
<proteinExistence type="predicted"/>
<dbReference type="EMBL" id="JAUONL010000009">
    <property type="protein sequence ID" value="MDO6358421.1"/>
    <property type="molecule type" value="Genomic_DNA"/>
</dbReference>
<evidence type="ECO:0000313" key="1">
    <source>
        <dbReference type="EMBL" id="MDO6358421.1"/>
    </source>
</evidence>
<sequence length="51" mass="5503">MQAQEVAIKPHLKITLKPDAKQLDEIIVVAYGTAKKSAFTGSASTIVFRTS</sequence>
<gene>
    <name evidence="1" type="ORF">Q4469_12125</name>
</gene>